<accession>A0AAP2XQ85</accession>
<protein>
    <submittedName>
        <fullName evidence="1">Uncharacterized protein</fullName>
    </submittedName>
</protein>
<dbReference type="EMBL" id="JANGBO010000001">
    <property type="protein sequence ID" value="MCQ5060753.1"/>
    <property type="molecule type" value="Genomic_DNA"/>
</dbReference>
<dbReference type="Proteomes" id="UP001204814">
    <property type="component" value="Unassembled WGS sequence"/>
</dbReference>
<proteinExistence type="predicted"/>
<dbReference type="RefSeq" id="WP_227351710.1">
    <property type="nucleotide sequence ID" value="NZ_JAJDKX010000001.1"/>
</dbReference>
<name>A0AAP2XQ85_9FIRM</name>
<organism evidence="1 2">
    <name type="scientific">Faecalibacillus intestinalis</name>
    <dbReference type="NCBI Taxonomy" id="1982626"/>
    <lineage>
        <taxon>Bacteria</taxon>
        <taxon>Bacillati</taxon>
        <taxon>Bacillota</taxon>
        <taxon>Erysipelotrichia</taxon>
        <taxon>Erysipelotrichales</taxon>
        <taxon>Coprobacillaceae</taxon>
        <taxon>Faecalibacillus</taxon>
    </lineage>
</organism>
<evidence type="ECO:0000313" key="2">
    <source>
        <dbReference type="Proteomes" id="UP001204814"/>
    </source>
</evidence>
<gene>
    <name evidence="1" type="ORF">NE542_02730</name>
</gene>
<reference evidence="1" key="1">
    <citation type="submission" date="2022-06" db="EMBL/GenBank/DDBJ databases">
        <title>Isolation of gut microbiota from human fecal samples.</title>
        <authorList>
            <person name="Pamer E.G."/>
            <person name="Barat B."/>
            <person name="Waligurski E."/>
            <person name="Medina S."/>
            <person name="Paddock L."/>
            <person name="Mostad J."/>
        </authorList>
    </citation>
    <scope>NUCLEOTIDE SEQUENCE</scope>
    <source>
        <strain evidence="1">DFI.6.24</strain>
    </source>
</reference>
<evidence type="ECO:0000313" key="1">
    <source>
        <dbReference type="EMBL" id="MCQ5060753.1"/>
    </source>
</evidence>
<sequence>MELVATSEDGIECRVQGSQLTKDLLEDLEISNEELDMMLRPAAACLKSFAETLIERMEKKDEERINVILDKLLKILN</sequence>
<comment type="caution">
    <text evidence="1">The sequence shown here is derived from an EMBL/GenBank/DDBJ whole genome shotgun (WGS) entry which is preliminary data.</text>
</comment>
<dbReference type="AlphaFoldDB" id="A0AAP2XQ85"/>